<accession>A0ABV3IYC9</accession>
<gene>
    <name evidence="1" type="ORF">AB0L03_19925</name>
</gene>
<dbReference type="EMBL" id="JBFASG010000019">
    <property type="protein sequence ID" value="MEV4925074.1"/>
    <property type="molecule type" value="Genomic_DNA"/>
</dbReference>
<keyword evidence="2" id="KW-1185">Reference proteome</keyword>
<evidence type="ECO:0000313" key="1">
    <source>
        <dbReference type="EMBL" id="MEV4925074.1"/>
    </source>
</evidence>
<sequence length="150" mass="15842">MTPISFFRPASGHTVVRADGPDHAALLDVVTITRTVSETLRPLPDGVPPDPDELAVRIGLLTGHINLLLPLAEAEHQRTRPAGAVGPGLVGYGLAYARRRAVHQPPDPHDSLGVADAWARESARCVQALLGLAVADGREHQHAGVKGAEE</sequence>
<reference evidence="1 2" key="1">
    <citation type="submission" date="2024-06" db="EMBL/GenBank/DDBJ databases">
        <title>The Natural Products Discovery Center: Release of the First 8490 Sequenced Strains for Exploring Actinobacteria Biosynthetic Diversity.</title>
        <authorList>
            <person name="Kalkreuter E."/>
            <person name="Kautsar S.A."/>
            <person name="Yang D."/>
            <person name="Bader C.D."/>
            <person name="Teijaro C.N."/>
            <person name="Fluegel L."/>
            <person name="Davis C.M."/>
            <person name="Simpson J.R."/>
            <person name="Lauterbach L."/>
            <person name="Steele A.D."/>
            <person name="Gui C."/>
            <person name="Meng S."/>
            <person name="Li G."/>
            <person name="Viehrig K."/>
            <person name="Ye F."/>
            <person name="Su P."/>
            <person name="Kiefer A.F."/>
            <person name="Nichols A."/>
            <person name="Cepeda A.J."/>
            <person name="Yan W."/>
            <person name="Fan B."/>
            <person name="Jiang Y."/>
            <person name="Adhikari A."/>
            <person name="Zheng C.-J."/>
            <person name="Schuster L."/>
            <person name="Cowan T.M."/>
            <person name="Smanski M.J."/>
            <person name="Chevrette M.G."/>
            <person name="De Carvalho L.P.S."/>
            <person name="Shen B."/>
        </authorList>
    </citation>
    <scope>NUCLEOTIDE SEQUENCE [LARGE SCALE GENOMIC DNA]</scope>
    <source>
        <strain evidence="1 2">NPDC053791</strain>
    </source>
</reference>
<dbReference type="Pfam" id="PF19979">
    <property type="entry name" value="DUF6415"/>
    <property type="match status" value="1"/>
</dbReference>
<name>A0ABV3IYC9_9ACTN</name>
<proteinExistence type="predicted"/>
<dbReference type="InterPro" id="IPR046300">
    <property type="entry name" value="DUF6415"/>
</dbReference>
<comment type="caution">
    <text evidence="1">The sequence shown here is derived from an EMBL/GenBank/DDBJ whole genome shotgun (WGS) entry which is preliminary data.</text>
</comment>
<organism evidence="1 2">
    <name type="scientific">Streptomyces roseoverticillatus</name>
    <dbReference type="NCBI Taxonomy" id="66429"/>
    <lineage>
        <taxon>Bacteria</taxon>
        <taxon>Bacillati</taxon>
        <taxon>Actinomycetota</taxon>
        <taxon>Actinomycetes</taxon>
        <taxon>Kitasatosporales</taxon>
        <taxon>Streptomycetaceae</taxon>
        <taxon>Streptomyces</taxon>
    </lineage>
</organism>
<protein>
    <submittedName>
        <fullName evidence="1">DUF6415 family natural product biosynthesis protein</fullName>
    </submittedName>
</protein>
<dbReference type="RefSeq" id="WP_366088902.1">
    <property type="nucleotide sequence ID" value="NZ_JBFASG010000019.1"/>
</dbReference>
<evidence type="ECO:0000313" key="2">
    <source>
        <dbReference type="Proteomes" id="UP001552479"/>
    </source>
</evidence>
<dbReference type="Proteomes" id="UP001552479">
    <property type="component" value="Unassembled WGS sequence"/>
</dbReference>